<dbReference type="EMBL" id="CP117268">
    <property type="protein sequence ID" value="WFS25962.1"/>
    <property type="molecule type" value="Genomic_DNA"/>
</dbReference>
<evidence type="ECO:0000313" key="2">
    <source>
        <dbReference type="Proteomes" id="UP000318939"/>
    </source>
</evidence>
<organism evidence="1 2">
    <name type="scientific">Rhizobium rhododendri</name>
    <dbReference type="NCBI Taxonomy" id="2506430"/>
    <lineage>
        <taxon>Bacteria</taxon>
        <taxon>Pseudomonadati</taxon>
        <taxon>Pseudomonadota</taxon>
        <taxon>Alphaproteobacteria</taxon>
        <taxon>Hyphomicrobiales</taxon>
        <taxon>Rhizobiaceae</taxon>
        <taxon>Rhizobium/Agrobacterium group</taxon>
        <taxon>Rhizobium</taxon>
    </lineage>
</organism>
<keyword evidence="2" id="KW-1185">Reference proteome</keyword>
<proteinExistence type="predicted"/>
<name>A0ABY8IQH3_9HYPH</name>
<dbReference type="Proteomes" id="UP000318939">
    <property type="component" value="Plasmid unnamed1"/>
</dbReference>
<protein>
    <submittedName>
        <fullName evidence="1">Uncharacterized protein</fullName>
    </submittedName>
</protein>
<sequence>MSLSVRRGLHNTTYTIAVLVSVFNAPTLISKAIANDGISVKTTVPGIAIARLSKLPKPPEPISSATACNVLRELKTQGGSEATSLGWGVTGEAKLGQYDAVSFAGRLDQVAGSACEVAQGNVALFDGTELLAILYADKQSKLTIGRITAVKDRVRILDGGLVAMPVGEIRFRGDQTIEVDPLAPEEGVCDDKGLVPNVYGKPIAQARKQIMARGWVPYQSPPSSTRDPVGDDIRKTGIVEATDCSATDFAYCRNYYRQGHMELGVTTFGDDDPKVSDYAATCDQSSWHESN</sequence>
<keyword evidence="1" id="KW-0614">Plasmid</keyword>
<reference evidence="1 2" key="1">
    <citation type="journal article" date="2019" name="Phytopathology">
        <title>A Novel Group of Rhizobium tumorigenes-Like Agrobacteria Associated with Crown Gall Disease of Rhododendron and Blueberry.</title>
        <authorList>
            <person name="Kuzmanovic N."/>
            <person name="Behrens P."/>
            <person name="Idczak E."/>
            <person name="Wagner S."/>
            <person name="Gotz M."/>
            <person name="Sproer C."/>
            <person name="Bunk B."/>
            <person name="Overmann J."/>
            <person name="Smalla K."/>
        </authorList>
    </citation>
    <scope>NUCLEOTIDE SEQUENCE [LARGE SCALE GENOMIC DNA]</scope>
    <source>
        <strain evidence="2">rho-6.2</strain>
    </source>
</reference>
<reference evidence="1 2" key="2">
    <citation type="journal article" date="2023" name="MicrobiologyOpen">
        <title>Genomics of the tumorigenes clade of the family Rhizobiaceae and description of Rhizobium rhododendri sp. nov.</title>
        <authorList>
            <person name="Kuzmanovic N."/>
            <person name="diCenzo G.C."/>
            <person name="Bunk B."/>
            <person name="Sproeer C."/>
            <person name="Fruehling A."/>
            <person name="Neumann-Schaal M."/>
            <person name="Overmann J."/>
            <person name="Smalla K."/>
        </authorList>
    </citation>
    <scope>NUCLEOTIDE SEQUENCE [LARGE SCALE GENOMIC DNA]</scope>
    <source>
        <strain evidence="2">rho-6.2</strain>
        <plasmid evidence="1 2">unnamed1</plasmid>
    </source>
</reference>
<accession>A0ABY8IQH3</accession>
<gene>
    <name evidence="1" type="ORF">PR018_20825</name>
</gene>
<geneLocation type="plasmid" evidence="1 2">
    <name>unnamed1</name>
</geneLocation>
<evidence type="ECO:0000313" key="1">
    <source>
        <dbReference type="EMBL" id="WFS25962.1"/>
    </source>
</evidence>
<dbReference type="RefSeq" id="WP_142831189.1">
    <property type="nucleotide sequence ID" value="NZ_CP117268.1"/>
</dbReference>